<evidence type="ECO:0000256" key="1">
    <source>
        <dbReference type="ARBA" id="ARBA00022679"/>
    </source>
</evidence>
<dbReference type="InterPro" id="IPR000182">
    <property type="entry name" value="GNAT_dom"/>
</dbReference>
<dbReference type="EMBL" id="JAARLZ010000013">
    <property type="protein sequence ID" value="NII08589.1"/>
    <property type="molecule type" value="Genomic_DNA"/>
</dbReference>
<dbReference type="Pfam" id="PF00583">
    <property type="entry name" value="Acetyltransf_1"/>
    <property type="match status" value="1"/>
</dbReference>
<dbReference type="InterPro" id="IPR016181">
    <property type="entry name" value="Acyl_CoA_acyltransferase"/>
</dbReference>
<dbReference type="SUPFAM" id="SSF55729">
    <property type="entry name" value="Acyl-CoA N-acyltransferases (Nat)"/>
    <property type="match status" value="1"/>
</dbReference>
<proteinExistence type="predicted"/>
<gene>
    <name evidence="4" type="ORF">HBF25_19570</name>
</gene>
<keyword evidence="1 4" id="KW-0808">Transferase</keyword>
<dbReference type="PANTHER" id="PTHR43877">
    <property type="entry name" value="AMINOALKYLPHOSPHONATE N-ACETYLTRANSFERASE-RELATED-RELATED"/>
    <property type="match status" value="1"/>
</dbReference>
<organism evidence="4 5">
    <name type="scientific">Luteibacter anthropi</name>
    <dbReference type="NCBI Taxonomy" id="564369"/>
    <lineage>
        <taxon>Bacteria</taxon>
        <taxon>Pseudomonadati</taxon>
        <taxon>Pseudomonadota</taxon>
        <taxon>Gammaproteobacteria</taxon>
        <taxon>Lysobacterales</taxon>
        <taxon>Rhodanobacteraceae</taxon>
        <taxon>Luteibacter</taxon>
    </lineage>
</organism>
<accession>A0A7X5UE14</accession>
<dbReference type="PROSITE" id="PS51186">
    <property type="entry name" value="GNAT"/>
    <property type="match status" value="1"/>
</dbReference>
<dbReference type="Gene3D" id="3.40.630.30">
    <property type="match status" value="1"/>
</dbReference>
<evidence type="ECO:0000313" key="4">
    <source>
        <dbReference type="EMBL" id="NII08589.1"/>
    </source>
</evidence>
<keyword evidence="5" id="KW-1185">Reference proteome</keyword>
<evidence type="ECO:0000256" key="2">
    <source>
        <dbReference type="ARBA" id="ARBA00023315"/>
    </source>
</evidence>
<dbReference type="AlphaFoldDB" id="A0A7X5UE14"/>
<dbReference type="Proteomes" id="UP000490980">
    <property type="component" value="Unassembled WGS sequence"/>
</dbReference>
<evidence type="ECO:0000259" key="3">
    <source>
        <dbReference type="PROSITE" id="PS51186"/>
    </source>
</evidence>
<dbReference type="RefSeq" id="WP_166951668.1">
    <property type="nucleotide sequence ID" value="NZ_JAARLZ010000013.1"/>
</dbReference>
<dbReference type="InterPro" id="IPR050832">
    <property type="entry name" value="Bact_Acetyltransf"/>
</dbReference>
<keyword evidence="2" id="KW-0012">Acyltransferase</keyword>
<dbReference type="GO" id="GO:0016747">
    <property type="term" value="F:acyltransferase activity, transferring groups other than amino-acyl groups"/>
    <property type="evidence" value="ECO:0007669"/>
    <property type="project" value="InterPro"/>
</dbReference>
<reference evidence="4 5" key="1">
    <citation type="submission" date="2020-03" db="EMBL/GenBank/DDBJ databases">
        <authorList>
            <person name="Lai Q."/>
        </authorList>
    </citation>
    <scope>NUCLEOTIDE SEQUENCE [LARGE SCALE GENOMIC DNA]</scope>
    <source>
        <strain evidence="4 5">CCUG 25036</strain>
    </source>
</reference>
<sequence length="253" mass="28044">MGIEVPPLLNRSSLDSARFGIEVWRGHVSAQQLPDVWQEIVNVRADVAIFRVPAEHIRAMSGYSGPRNSLIHADTLVYYSQDLKHREINALSRPGSSYRIATPEDEAELREVTKSVFASYQNHYHANPVFPADKVLAGYAEWAVNHLRPDRNLMTWVATDQGSIVGFICCGLDSSGISAEIILNGVLSTHVGQGIYADLVRTAQGHFKQAGIEELSVSTQVGNYAVQRVWAREGLRLSHAFDTWHVNAMLTHG</sequence>
<dbReference type="PANTHER" id="PTHR43877:SF2">
    <property type="entry name" value="AMINOALKYLPHOSPHONATE N-ACETYLTRANSFERASE-RELATED"/>
    <property type="match status" value="1"/>
</dbReference>
<dbReference type="CDD" id="cd04301">
    <property type="entry name" value="NAT_SF"/>
    <property type="match status" value="1"/>
</dbReference>
<name>A0A7X5UE14_9GAMM</name>
<feature type="domain" description="N-acetyltransferase" evidence="3">
    <location>
        <begin position="96"/>
        <end position="253"/>
    </location>
</feature>
<comment type="caution">
    <text evidence="4">The sequence shown here is derived from an EMBL/GenBank/DDBJ whole genome shotgun (WGS) entry which is preliminary data.</text>
</comment>
<protein>
    <submittedName>
        <fullName evidence="4">GNAT family N-acetyltransferase</fullName>
    </submittedName>
</protein>
<evidence type="ECO:0000313" key="5">
    <source>
        <dbReference type="Proteomes" id="UP000490980"/>
    </source>
</evidence>